<reference evidence="2" key="1">
    <citation type="submission" date="2016-10" db="EMBL/GenBank/DDBJ databases">
        <authorList>
            <person name="Varghese N."/>
            <person name="Submissions S."/>
        </authorList>
    </citation>
    <scope>NUCLEOTIDE SEQUENCE [LARGE SCALE GENOMIC DNA]</scope>
    <source>
        <strain evidence="2">LMG 25555</strain>
    </source>
</reference>
<dbReference type="EMBL" id="FNUD01000002">
    <property type="protein sequence ID" value="SEF06288.1"/>
    <property type="molecule type" value="Genomic_DNA"/>
</dbReference>
<dbReference type="AlphaFoldDB" id="A0A1H5NZZ8"/>
<evidence type="ECO:0000313" key="3">
    <source>
        <dbReference type="Proteomes" id="UP000183613"/>
    </source>
</evidence>
<comment type="caution">
    <text evidence="2">The sequence shown here is derived from an EMBL/GenBank/DDBJ whole genome shotgun (WGS) entry which is preliminary data.</text>
</comment>
<dbReference type="InterPro" id="IPR016181">
    <property type="entry name" value="Acyl_CoA_acyltransferase"/>
</dbReference>
<dbReference type="Pfam" id="PF13508">
    <property type="entry name" value="Acetyltransf_7"/>
    <property type="match status" value="1"/>
</dbReference>
<dbReference type="InterPro" id="IPR000182">
    <property type="entry name" value="GNAT_dom"/>
</dbReference>
<name>A0A1H5NZZ8_PSEDM</name>
<proteinExistence type="predicted"/>
<evidence type="ECO:0000313" key="2">
    <source>
        <dbReference type="EMBL" id="SEF06288.1"/>
    </source>
</evidence>
<evidence type="ECO:0000259" key="1">
    <source>
        <dbReference type="Pfam" id="PF13508"/>
    </source>
</evidence>
<feature type="domain" description="N-acetyltransferase" evidence="1">
    <location>
        <begin position="165"/>
        <end position="218"/>
    </location>
</feature>
<gene>
    <name evidence="2" type="ORF">SAMN04489800_4168</name>
</gene>
<sequence length="245" mass="27948">MATIELLWHSGVRTHYKRRYPGRAREVDRMTQTSNATSQIQLLDSGYSREARSLLYHAYRHEPTYRFLFDADRSGYEQRVRATVRELVKQHFLQDLPALGLLVNDRLLGIALIAPPQRRLGITESWAWQLRMLLSTGLSCTRRYLDYHQAVLACVPGDAVHMLPLLGIHPEFQGLHYGEQLLEAVHNWCAEDAHSEGVVLDTGNPRYLEFYKRQGYVEIGEVAVGPVVEHVFFHANPQAVDAATA</sequence>
<protein>
    <submittedName>
        <fullName evidence="2">Acetyltransferase (GNAT) family protein</fullName>
    </submittedName>
</protein>
<dbReference type="SUPFAM" id="SSF55729">
    <property type="entry name" value="Acyl-CoA N-acyltransferases (Nat)"/>
    <property type="match status" value="1"/>
</dbReference>
<dbReference type="Proteomes" id="UP000183613">
    <property type="component" value="Unassembled WGS sequence"/>
</dbReference>
<keyword evidence="3" id="KW-1185">Reference proteome</keyword>
<dbReference type="Gene3D" id="3.40.630.30">
    <property type="match status" value="1"/>
</dbReference>
<organism evidence="2 3">
    <name type="scientific">Pseudomonas deceptionensis</name>
    <dbReference type="NCBI Taxonomy" id="882211"/>
    <lineage>
        <taxon>Bacteria</taxon>
        <taxon>Pseudomonadati</taxon>
        <taxon>Pseudomonadota</taxon>
        <taxon>Gammaproteobacteria</taxon>
        <taxon>Pseudomonadales</taxon>
        <taxon>Pseudomonadaceae</taxon>
        <taxon>Pseudomonas</taxon>
    </lineage>
</organism>
<accession>A0A1H5NZZ8</accession>
<dbReference type="GO" id="GO:0016747">
    <property type="term" value="F:acyltransferase activity, transferring groups other than amino-acyl groups"/>
    <property type="evidence" value="ECO:0007669"/>
    <property type="project" value="InterPro"/>
</dbReference>